<name>L8H7Z9_ACACF</name>
<evidence type="ECO:0000313" key="2">
    <source>
        <dbReference type="EMBL" id="ELR21285.1"/>
    </source>
</evidence>
<protein>
    <submittedName>
        <fullName evidence="2">Uncharacterized protein</fullName>
    </submittedName>
</protein>
<feature type="compositionally biased region" description="Basic and acidic residues" evidence="1">
    <location>
        <begin position="175"/>
        <end position="187"/>
    </location>
</feature>
<feature type="region of interest" description="Disordered" evidence="1">
    <location>
        <begin position="163"/>
        <end position="187"/>
    </location>
</feature>
<dbReference type="EMBL" id="KB007904">
    <property type="protein sequence ID" value="ELR21285.1"/>
    <property type="molecule type" value="Genomic_DNA"/>
</dbReference>
<accession>L8H7Z9</accession>
<proteinExistence type="predicted"/>
<keyword evidence="3" id="KW-1185">Reference proteome</keyword>
<evidence type="ECO:0000313" key="3">
    <source>
        <dbReference type="Proteomes" id="UP000011083"/>
    </source>
</evidence>
<evidence type="ECO:0000256" key="1">
    <source>
        <dbReference type="SAM" id="MobiDB-lite"/>
    </source>
</evidence>
<dbReference type="Proteomes" id="UP000011083">
    <property type="component" value="Unassembled WGS sequence"/>
</dbReference>
<dbReference type="KEGG" id="acan:ACA1_181850"/>
<dbReference type="GeneID" id="14922160"/>
<reference evidence="2 3" key="1">
    <citation type="journal article" date="2013" name="Genome Biol.">
        <title>Genome of Acanthamoeba castellanii highlights extensive lateral gene transfer and early evolution of tyrosine kinase signaling.</title>
        <authorList>
            <person name="Clarke M."/>
            <person name="Lohan A.J."/>
            <person name="Liu B."/>
            <person name="Lagkouvardos I."/>
            <person name="Roy S."/>
            <person name="Zafar N."/>
            <person name="Bertelli C."/>
            <person name="Schilde C."/>
            <person name="Kianianmomeni A."/>
            <person name="Burglin T.R."/>
            <person name="Frech C."/>
            <person name="Turcotte B."/>
            <person name="Kopec K.O."/>
            <person name="Synnott J.M."/>
            <person name="Choo C."/>
            <person name="Paponov I."/>
            <person name="Finkler A."/>
            <person name="Soon Heng Tan C."/>
            <person name="Hutchins A.P."/>
            <person name="Weinmeier T."/>
            <person name="Rattei T."/>
            <person name="Chu J.S."/>
            <person name="Gimenez G."/>
            <person name="Irimia M."/>
            <person name="Rigden D.J."/>
            <person name="Fitzpatrick D.A."/>
            <person name="Lorenzo-Morales J."/>
            <person name="Bateman A."/>
            <person name="Chiu C.H."/>
            <person name="Tang P."/>
            <person name="Hegemann P."/>
            <person name="Fromm H."/>
            <person name="Raoult D."/>
            <person name="Greub G."/>
            <person name="Miranda-Saavedra D."/>
            <person name="Chen N."/>
            <person name="Nash P."/>
            <person name="Ginger M.L."/>
            <person name="Horn M."/>
            <person name="Schaap P."/>
            <person name="Caler L."/>
            <person name="Loftus B."/>
        </authorList>
    </citation>
    <scope>NUCLEOTIDE SEQUENCE [LARGE SCALE GENOMIC DNA]</scope>
    <source>
        <strain evidence="2 3">Neff</strain>
    </source>
</reference>
<dbReference type="VEuPathDB" id="AmoebaDB:ACA1_181850"/>
<organism evidence="2 3">
    <name type="scientific">Acanthamoeba castellanii (strain ATCC 30010 / Neff)</name>
    <dbReference type="NCBI Taxonomy" id="1257118"/>
    <lineage>
        <taxon>Eukaryota</taxon>
        <taxon>Amoebozoa</taxon>
        <taxon>Discosea</taxon>
        <taxon>Longamoebia</taxon>
        <taxon>Centramoebida</taxon>
        <taxon>Acanthamoebidae</taxon>
        <taxon>Acanthamoeba</taxon>
    </lineage>
</organism>
<sequence>MNQLEAAKEQQRLDAIMNRRAMGLYSSSGGTRTRAATTTTNAPKWVAPATIALTPSTAPRAPTAAVTAASIGTGACALTTTSAASPPPVPPRSPVMAPPPVPPRSPLLEPTSPSAEAVVVAIDDNEEAPCDDQAYRAKCEKQRLDKYISGEWRLARLLRADSGVTKPKTSSSDAMAERRRERDHKETCDVATKRATSVDPLETELTLVSLFIDELVHLLRKTTTTTTGYDNAQALGIVRKAKEVKDAAVSIITTSASSSSSTARIADDVNALAGAIARLVNGWREGTAVDGEAAGGVASQAAQLQQQLRQLAQ</sequence>
<gene>
    <name evidence="2" type="ORF">ACA1_181850</name>
</gene>
<dbReference type="AlphaFoldDB" id="L8H7Z9"/>
<dbReference type="RefSeq" id="XP_004345829.1">
    <property type="nucleotide sequence ID" value="XM_004345779.1"/>
</dbReference>